<evidence type="ECO:0000313" key="4">
    <source>
        <dbReference type="EMBL" id="PAP94376.1"/>
    </source>
</evidence>
<dbReference type="AlphaFoldDB" id="A0A271KFA2"/>
<gene>
    <name evidence="4" type="ORF">CIT31_19015</name>
</gene>
<comment type="caution">
    <text evidence="4">The sequence shown here is derived from an EMBL/GenBank/DDBJ whole genome shotgun (WGS) entry which is preliminary data.</text>
</comment>
<proteinExistence type="inferred from homology"/>
<feature type="domain" description="Sulfotransferase" evidence="3">
    <location>
        <begin position="69"/>
        <end position="230"/>
    </location>
</feature>
<dbReference type="InterPro" id="IPR027417">
    <property type="entry name" value="P-loop_NTPase"/>
</dbReference>
<dbReference type="InterPro" id="IPR000863">
    <property type="entry name" value="Sulfotransferase_dom"/>
</dbReference>
<dbReference type="RefSeq" id="WP_095519855.1">
    <property type="nucleotide sequence ID" value="NZ_NPKH01000023.1"/>
</dbReference>
<evidence type="ECO:0000259" key="3">
    <source>
        <dbReference type="Pfam" id="PF00685"/>
    </source>
</evidence>
<evidence type="ECO:0000256" key="1">
    <source>
        <dbReference type="ARBA" id="ARBA00005771"/>
    </source>
</evidence>
<accession>A0A271KFA2</accession>
<dbReference type="PANTHER" id="PTHR11783">
    <property type="entry name" value="SULFOTRANSFERASE SULT"/>
    <property type="match status" value="1"/>
</dbReference>
<reference evidence="4 5" key="1">
    <citation type="submission" date="2017-08" db="EMBL/GenBank/DDBJ databases">
        <title>Mesorhizobium wenxinae sp. nov., a novel rhizobial species isolated from root nodules of chickpea (Cicer arietinum L.).</title>
        <authorList>
            <person name="Zhang J."/>
        </authorList>
    </citation>
    <scope>NUCLEOTIDE SEQUENCE [LARGE SCALE GENOMIC DNA]</scope>
    <source>
        <strain evidence="5">WYCCWR 10019</strain>
    </source>
</reference>
<protein>
    <recommendedName>
        <fullName evidence="3">Sulfotransferase domain-containing protein</fullName>
    </recommendedName>
</protein>
<dbReference type="Pfam" id="PF00685">
    <property type="entry name" value="Sulfotransfer_1"/>
    <property type="match status" value="1"/>
</dbReference>
<dbReference type="SUPFAM" id="SSF52540">
    <property type="entry name" value="P-loop containing nucleoside triphosphate hydrolases"/>
    <property type="match status" value="1"/>
</dbReference>
<evidence type="ECO:0000313" key="5">
    <source>
        <dbReference type="Proteomes" id="UP000215931"/>
    </source>
</evidence>
<keyword evidence="2" id="KW-0808">Transferase</keyword>
<dbReference type="GO" id="GO:0008146">
    <property type="term" value="F:sulfotransferase activity"/>
    <property type="evidence" value="ECO:0007669"/>
    <property type="project" value="InterPro"/>
</dbReference>
<organism evidence="4 5">
    <name type="scientific">Mesorhizobium wenxiniae</name>
    <dbReference type="NCBI Taxonomy" id="2014805"/>
    <lineage>
        <taxon>Bacteria</taxon>
        <taxon>Pseudomonadati</taxon>
        <taxon>Pseudomonadota</taxon>
        <taxon>Alphaproteobacteria</taxon>
        <taxon>Hyphomicrobiales</taxon>
        <taxon>Phyllobacteriaceae</taxon>
        <taxon>Mesorhizobium</taxon>
    </lineage>
</organism>
<sequence length="237" mass="27296">MKLLRWLKPKAEENSSNLGLCISYPKSGRTWLRVMLDQLVVGLDYTHGGSAFHRKDFRSADAFLGKRPLIFLHRNPIDTTISGYFHVTKREAWRGLFQGDLSSFVRDPQFGIERTLRFNAMWLAAISERDDVLITRYETLHSDAASELSRIAKWLNAEPDEEEITKAIDVGRFESMRNKESSGQSDERYGHRLRTVDSTDSDSFKVRRGVVGGYKDYLTKKEILYCKNIMENYGITA</sequence>
<dbReference type="Proteomes" id="UP000215931">
    <property type="component" value="Unassembled WGS sequence"/>
</dbReference>
<comment type="similarity">
    <text evidence="1">Belongs to the sulfotransferase 1 family.</text>
</comment>
<dbReference type="EMBL" id="NPKH01000023">
    <property type="protein sequence ID" value="PAP94376.1"/>
    <property type="molecule type" value="Genomic_DNA"/>
</dbReference>
<evidence type="ECO:0000256" key="2">
    <source>
        <dbReference type="ARBA" id="ARBA00022679"/>
    </source>
</evidence>
<name>A0A271KFA2_9HYPH</name>
<keyword evidence="5" id="KW-1185">Reference proteome</keyword>
<dbReference type="Gene3D" id="3.40.50.300">
    <property type="entry name" value="P-loop containing nucleotide triphosphate hydrolases"/>
    <property type="match status" value="1"/>
</dbReference>